<dbReference type="SMART" id="SM00827">
    <property type="entry name" value="PKS_AT"/>
    <property type="match status" value="1"/>
</dbReference>
<dbReference type="GO" id="GO:0006633">
    <property type="term" value="P:fatty acid biosynthetic process"/>
    <property type="evidence" value="ECO:0007669"/>
    <property type="project" value="TreeGrafter"/>
</dbReference>
<evidence type="ECO:0000313" key="8">
    <source>
        <dbReference type="Proteomes" id="UP000251213"/>
    </source>
</evidence>
<name>A0A364K765_9BACL</name>
<comment type="catalytic activity">
    <reaction evidence="3 4">
        <text>holo-[ACP] + malonyl-CoA = malonyl-[ACP] + CoA</text>
        <dbReference type="Rhea" id="RHEA:41792"/>
        <dbReference type="Rhea" id="RHEA-COMP:9623"/>
        <dbReference type="Rhea" id="RHEA-COMP:9685"/>
        <dbReference type="ChEBI" id="CHEBI:57287"/>
        <dbReference type="ChEBI" id="CHEBI:57384"/>
        <dbReference type="ChEBI" id="CHEBI:64479"/>
        <dbReference type="ChEBI" id="CHEBI:78449"/>
        <dbReference type="EC" id="2.3.1.39"/>
    </reaction>
</comment>
<feature type="active site" evidence="5">
    <location>
        <position position="91"/>
    </location>
</feature>
<sequence length="313" mass="33876">MGKLAFIFPGQGSQKVGMGREIAETNELSKQIFVEADRVLGYELSKLCFDGPEEELRLTYHTQPAILTTSIALYQAFQEAGITPDYVAGHSLGEYSALVAAKAISFSEAVSIVHKRGTYMDQAVPAGVGAMSAILHLDRDKLNRVCQEVSKSDFVVEPANFNSPGQIAISGHAEAVKVAGEKALEAGAKKVVPLSVSGPFHSSLMKPAADRLEEALEQVTIHDAQVPVVANVTARPVQSAREIRQLLIDQVASPVLWEDSIRFMVDQGVDTFVEIGEGKVLSSLVKKIHRKARVLSVQNPDTLEQTIESLQSK</sequence>
<organism evidence="7 8">
    <name type="scientific">Thermoflavimicrobium daqui</name>
    <dbReference type="NCBI Taxonomy" id="2137476"/>
    <lineage>
        <taxon>Bacteria</taxon>
        <taxon>Bacillati</taxon>
        <taxon>Bacillota</taxon>
        <taxon>Bacilli</taxon>
        <taxon>Bacillales</taxon>
        <taxon>Thermoactinomycetaceae</taxon>
        <taxon>Thermoflavimicrobium</taxon>
    </lineage>
</organism>
<dbReference type="Gene3D" id="3.40.366.10">
    <property type="entry name" value="Malonyl-Coenzyme A Acyl Carrier Protein, domain 2"/>
    <property type="match status" value="1"/>
</dbReference>
<evidence type="ECO:0000256" key="4">
    <source>
        <dbReference type="PIRNR" id="PIRNR000446"/>
    </source>
</evidence>
<evidence type="ECO:0000256" key="5">
    <source>
        <dbReference type="PIRSR" id="PIRSR000446-1"/>
    </source>
</evidence>
<evidence type="ECO:0000256" key="1">
    <source>
        <dbReference type="ARBA" id="ARBA00022679"/>
    </source>
</evidence>
<comment type="caution">
    <text evidence="7">The sequence shown here is derived from an EMBL/GenBank/DDBJ whole genome shotgun (WGS) entry which is preliminary data.</text>
</comment>
<keyword evidence="1 4" id="KW-0808">Transferase</keyword>
<dbReference type="RefSeq" id="WP_113657831.1">
    <property type="nucleotide sequence ID" value="NZ_KZ845664.1"/>
</dbReference>
<dbReference type="InterPro" id="IPR016035">
    <property type="entry name" value="Acyl_Trfase/lysoPLipase"/>
</dbReference>
<evidence type="ECO:0000313" key="7">
    <source>
        <dbReference type="EMBL" id="RAL26146.1"/>
    </source>
</evidence>
<gene>
    <name evidence="7" type="primary">fabD</name>
    <name evidence="7" type="ORF">DL897_03870</name>
</gene>
<feature type="active site" evidence="5">
    <location>
        <position position="201"/>
    </location>
</feature>
<dbReference type="PIRSF" id="PIRSF000446">
    <property type="entry name" value="Mct"/>
    <property type="match status" value="1"/>
</dbReference>
<protein>
    <recommendedName>
        <fullName evidence="4">Malonyl CoA-acyl carrier protein transacylase</fullName>
        <ecNumber evidence="4">2.3.1.39</ecNumber>
    </recommendedName>
</protein>
<dbReference type="EMBL" id="QJKK01000002">
    <property type="protein sequence ID" value="RAL26146.1"/>
    <property type="molecule type" value="Genomic_DNA"/>
</dbReference>
<dbReference type="GO" id="GO:0004314">
    <property type="term" value="F:[acyl-carrier-protein] S-malonyltransferase activity"/>
    <property type="evidence" value="ECO:0007669"/>
    <property type="project" value="UniProtKB-EC"/>
</dbReference>
<feature type="domain" description="Malonyl-CoA:ACP transacylase (MAT)" evidence="6">
    <location>
        <begin position="7"/>
        <end position="302"/>
    </location>
</feature>
<dbReference type="PANTHER" id="PTHR42681">
    <property type="entry name" value="MALONYL-COA-ACYL CARRIER PROTEIN TRANSACYLASE, MITOCHONDRIAL"/>
    <property type="match status" value="1"/>
</dbReference>
<dbReference type="InterPro" id="IPR004410">
    <property type="entry name" value="Malonyl_CoA-ACP_transAc_FabD"/>
</dbReference>
<dbReference type="FunFam" id="3.30.70.250:FF:000001">
    <property type="entry name" value="Malonyl CoA-acyl carrier protein transacylase"/>
    <property type="match status" value="1"/>
</dbReference>
<dbReference type="PANTHER" id="PTHR42681:SF1">
    <property type="entry name" value="MALONYL-COA-ACYL CARRIER PROTEIN TRANSACYLASE, MITOCHONDRIAL"/>
    <property type="match status" value="1"/>
</dbReference>
<evidence type="ECO:0000256" key="3">
    <source>
        <dbReference type="ARBA" id="ARBA00048462"/>
    </source>
</evidence>
<dbReference type="InterPro" id="IPR014043">
    <property type="entry name" value="Acyl_transferase_dom"/>
</dbReference>
<keyword evidence="8" id="KW-1185">Reference proteome</keyword>
<evidence type="ECO:0000259" key="6">
    <source>
        <dbReference type="SMART" id="SM00827"/>
    </source>
</evidence>
<evidence type="ECO:0000256" key="2">
    <source>
        <dbReference type="ARBA" id="ARBA00023315"/>
    </source>
</evidence>
<reference evidence="7 8" key="2">
    <citation type="submission" date="2018-06" db="EMBL/GenBank/DDBJ databases">
        <authorList>
            <person name="Zhirakovskaya E."/>
        </authorList>
    </citation>
    <scope>NUCLEOTIDE SEQUENCE [LARGE SCALE GENOMIC DNA]</scope>
    <source>
        <strain evidence="7 8">FBKL4.011</strain>
    </source>
</reference>
<dbReference type="EC" id="2.3.1.39" evidence="4"/>
<dbReference type="Proteomes" id="UP000251213">
    <property type="component" value="Unassembled WGS sequence"/>
</dbReference>
<dbReference type="InterPro" id="IPR001227">
    <property type="entry name" value="Ac_transferase_dom_sf"/>
</dbReference>
<reference evidence="7 8" key="1">
    <citation type="submission" date="2018-06" db="EMBL/GenBank/DDBJ databases">
        <title>Thermoflavimicrobium daqus sp. nov., a thermophilic microbe isolated from Moutai-flavour Daqu.</title>
        <authorList>
            <person name="Wang X."/>
            <person name="Zhou H."/>
        </authorList>
    </citation>
    <scope>NUCLEOTIDE SEQUENCE [LARGE SCALE GENOMIC DNA]</scope>
    <source>
        <strain evidence="7 8">FBKL4.011</strain>
    </source>
</reference>
<dbReference type="SUPFAM" id="SSF52151">
    <property type="entry name" value="FabD/lysophospholipase-like"/>
    <property type="match status" value="1"/>
</dbReference>
<dbReference type="InterPro" id="IPR016036">
    <property type="entry name" value="Malonyl_transacylase_ACP-bd"/>
</dbReference>
<keyword evidence="2 4" id="KW-0012">Acyltransferase</keyword>
<dbReference type="NCBIfam" id="TIGR00128">
    <property type="entry name" value="fabD"/>
    <property type="match status" value="1"/>
</dbReference>
<dbReference type="AlphaFoldDB" id="A0A364K765"/>
<dbReference type="Gene3D" id="3.30.70.250">
    <property type="entry name" value="Malonyl-CoA ACP transacylase, ACP-binding"/>
    <property type="match status" value="1"/>
</dbReference>
<accession>A0A364K765</accession>
<comment type="similarity">
    <text evidence="4">Belongs to the fabD family.</text>
</comment>
<proteinExistence type="inferred from homology"/>
<dbReference type="SUPFAM" id="SSF55048">
    <property type="entry name" value="Probable ACP-binding domain of malonyl-CoA ACP transacylase"/>
    <property type="match status" value="1"/>
</dbReference>
<dbReference type="OrthoDB" id="9805460at2"/>
<dbReference type="GO" id="GO:0005829">
    <property type="term" value="C:cytosol"/>
    <property type="evidence" value="ECO:0007669"/>
    <property type="project" value="TreeGrafter"/>
</dbReference>
<dbReference type="Pfam" id="PF00698">
    <property type="entry name" value="Acyl_transf_1"/>
    <property type="match status" value="1"/>
</dbReference>
<dbReference type="InterPro" id="IPR024925">
    <property type="entry name" value="Malonyl_CoA-ACP_transAc"/>
</dbReference>
<dbReference type="InterPro" id="IPR050858">
    <property type="entry name" value="Mal-CoA-ACP_Trans/PKS_FabD"/>
</dbReference>